<comment type="catalytic activity">
    <reaction evidence="6 8">
        <text>acetyl-CoA + 2-oxoglutarate + H2O = (2R)-homocitrate + CoA + H(+)</text>
        <dbReference type="Rhea" id="RHEA:12929"/>
        <dbReference type="ChEBI" id="CHEBI:15377"/>
        <dbReference type="ChEBI" id="CHEBI:15378"/>
        <dbReference type="ChEBI" id="CHEBI:16810"/>
        <dbReference type="ChEBI" id="CHEBI:57287"/>
        <dbReference type="ChEBI" id="CHEBI:57288"/>
        <dbReference type="ChEBI" id="CHEBI:58884"/>
        <dbReference type="EC" id="2.3.3.14"/>
    </reaction>
</comment>
<protein>
    <recommendedName>
        <fullName evidence="4 8">Homocitrate synthase</fullName>
        <ecNumber evidence="3 8">2.3.3.14</ecNumber>
    </recommendedName>
</protein>
<evidence type="ECO:0000256" key="7">
    <source>
        <dbReference type="RuleBase" id="RU003523"/>
    </source>
</evidence>
<sequence length="392" mass="41397">MFEARASSPKRDVWINDTTLRDGEQTPGVAFTLAEKVAIAEALAEAGAPELEAGTPAMGDEEIETLRVLASRGLGLRVLAWCRMGKADIDAARRAGVDAVNLSIPASDRLLSVKLGLDRAEALERVRRYVPMALDAGFEVAVGAEDASRADPDHLLRLAETVAEAGAFRLRLADTVGALDPFRAHDLVAPIARASDLAIEFHGHDDYGLATANTLAAVRAGATHVSVTVGGIGERAGNACLAEVAAALEGLHGLKTGLDLARLPALAERVARASGRPVPDGKAIVGRDVFAHESGIHVAGLLVDPETYRGADPKLFGRRHRIVIGKHSGAKALAHALGEHGVELPPLVAARLIPLVRSLATRRKRALSIDEVLRLHEQACAATAAQDHPRRF</sequence>
<reference evidence="10 11" key="1">
    <citation type="submission" date="2018-06" db="EMBL/GenBank/DDBJ databases">
        <title>Genomic Encyclopedia of Type Strains, Phase IV (KMG-IV): sequencing the most valuable type-strain genomes for metagenomic binning, comparative biology and taxonomic classification.</title>
        <authorList>
            <person name="Goeker M."/>
        </authorList>
    </citation>
    <scope>NUCLEOTIDE SEQUENCE [LARGE SCALE GENOMIC DNA]</scope>
    <source>
        <strain evidence="10 11">DSM 24875</strain>
    </source>
</reference>
<organism evidence="10 11">
    <name type="scientific">Roseiarcus fermentans</name>
    <dbReference type="NCBI Taxonomy" id="1473586"/>
    <lineage>
        <taxon>Bacteria</taxon>
        <taxon>Pseudomonadati</taxon>
        <taxon>Pseudomonadota</taxon>
        <taxon>Alphaproteobacteria</taxon>
        <taxon>Hyphomicrobiales</taxon>
        <taxon>Roseiarcaceae</taxon>
        <taxon>Roseiarcus</taxon>
    </lineage>
</organism>
<evidence type="ECO:0000313" key="11">
    <source>
        <dbReference type="Proteomes" id="UP000253529"/>
    </source>
</evidence>
<dbReference type="PROSITE" id="PS00815">
    <property type="entry name" value="AIPM_HOMOCIT_SYNTH_1"/>
    <property type="match status" value="1"/>
</dbReference>
<evidence type="ECO:0000256" key="6">
    <source>
        <dbReference type="ARBA" id="ARBA00048019"/>
    </source>
</evidence>
<evidence type="ECO:0000256" key="1">
    <source>
        <dbReference type="ARBA" id="ARBA00003050"/>
    </source>
</evidence>
<dbReference type="SUPFAM" id="SSF51569">
    <property type="entry name" value="Aldolase"/>
    <property type="match status" value="1"/>
</dbReference>
<dbReference type="RefSeq" id="WP_113892819.1">
    <property type="nucleotide sequence ID" value="NZ_QNRK01000044.1"/>
</dbReference>
<dbReference type="GO" id="GO:0004410">
    <property type="term" value="F:homocitrate synthase activity"/>
    <property type="evidence" value="ECO:0007669"/>
    <property type="project" value="UniProtKB-UniRule"/>
</dbReference>
<comment type="function">
    <text evidence="1 8">This protein is a Fe-Mo-cofactor biosynthetic component.</text>
</comment>
<dbReference type="Pfam" id="PF00682">
    <property type="entry name" value="HMGL-like"/>
    <property type="match status" value="1"/>
</dbReference>
<keyword evidence="11" id="KW-1185">Reference proteome</keyword>
<dbReference type="CDD" id="cd07939">
    <property type="entry name" value="DRE_TIM_NifV"/>
    <property type="match status" value="1"/>
</dbReference>
<gene>
    <name evidence="10" type="ORF">DFR50_14443</name>
</gene>
<dbReference type="PROSITE" id="PS50991">
    <property type="entry name" value="PYR_CT"/>
    <property type="match status" value="1"/>
</dbReference>
<dbReference type="PANTHER" id="PTHR42880:SF1">
    <property type="entry name" value="ISOPROPYLMALATE_HOMOCITRATE_CITRAMALATE SYNTHASE FAMILY PROTEIN"/>
    <property type="match status" value="1"/>
</dbReference>
<feature type="domain" description="Pyruvate carboxyltransferase" evidence="9">
    <location>
        <begin position="13"/>
        <end position="264"/>
    </location>
</feature>
<dbReference type="InterPro" id="IPR013785">
    <property type="entry name" value="Aldolase_TIM"/>
</dbReference>
<evidence type="ECO:0000259" key="9">
    <source>
        <dbReference type="PROSITE" id="PS50991"/>
    </source>
</evidence>
<dbReference type="InterPro" id="IPR013477">
    <property type="entry name" value="NifV/FrbC"/>
</dbReference>
<dbReference type="InterPro" id="IPR002034">
    <property type="entry name" value="AIPM/Hcit_synth_CS"/>
</dbReference>
<dbReference type="EMBL" id="QNRK01000044">
    <property type="protein sequence ID" value="RBP03487.1"/>
    <property type="molecule type" value="Genomic_DNA"/>
</dbReference>
<dbReference type="InterPro" id="IPR000891">
    <property type="entry name" value="PYR_CT"/>
</dbReference>
<evidence type="ECO:0000256" key="3">
    <source>
        <dbReference type="ARBA" id="ARBA00012974"/>
    </source>
</evidence>
<keyword evidence="8" id="KW-0535">Nitrogen fixation</keyword>
<dbReference type="NCBIfam" id="TIGR02660">
    <property type="entry name" value="nifV_homocitr"/>
    <property type="match status" value="1"/>
</dbReference>
<dbReference type="Pfam" id="PF22617">
    <property type="entry name" value="HCS_D2"/>
    <property type="match status" value="1"/>
</dbReference>
<dbReference type="PROSITE" id="PS00816">
    <property type="entry name" value="AIPM_HOMOCIT_SYNTH_2"/>
    <property type="match status" value="1"/>
</dbReference>
<evidence type="ECO:0000256" key="4">
    <source>
        <dbReference type="ARBA" id="ARBA00020735"/>
    </source>
</evidence>
<dbReference type="OrthoDB" id="9803573at2"/>
<proteinExistence type="inferred from homology"/>
<dbReference type="PANTHER" id="PTHR42880">
    <property type="entry name" value="HOMOCITRATE SYNTHASE"/>
    <property type="match status" value="1"/>
</dbReference>
<evidence type="ECO:0000256" key="2">
    <source>
        <dbReference type="ARBA" id="ARBA00006154"/>
    </source>
</evidence>
<comment type="caution">
    <text evidence="10">The sequence shown here is derived from an EMBL/GenBank/DDBJ whole genome shotgun (WGS) entry which is preliminary data.</text>
</comment>
<dbReference type="GO" id="GO:0009399">
    <property type="term" value="P:nitrogen fixation"/>
    <property type="evidence" value="ECO:0007669"/>
    <property type="project" value="UniProtKB-UniRule"/>
</dbReference>
<evidence type="ECO:0000256" key="5">
    <source>
        <dbReference type="ARBA" id="ARBA00022679"/>
    </source>
</evidence>
<keyword evidence="5 7" id="KW-0808">Transferase</keyword>
<dbReference type="Gene3D" id="3.20.20.70">
    <property type="entry name" value="Aldolase class I"/>
    <property type="match status" value="1"/>
</dbReference>
<dbReference type="EC" id="2.3.3.14" evidence="3 8"/>
<comment type="similarity">
    <text evidence="2 7">Belongs to the alpha-IPM synthase/homocitrate synthase family.</text>
</comment>
<name>A0A366EM44_9HYPH</name>
<evidence type="ECO:0000256" key="8">
    <source>
        <dbReference type="RuleBase" id="RU367143"/>
    </source>
</evidence>
<accession>A0A366EM44</accession>
<dbReference type="InterPro" id="IPR054691">
    <property type="entry name" value="LeuA/HCS_post-cat"/>
</dbReference>
<evidence type="ECO:0000313" key="10">
    <source>
        <dbReference type="EMBL" id="RBP03487.1"/>
    </source>
</evidence>
<dbReference type="AlphaFoldDB" id="A0A366EM44"/>
<dbReference type="GO" id="GO:0019752">
    <property type="term" value="P:carboxylic acid metabolic process"/>
    <property type="evidence" value="ECO:0007669"/>
    <property type="project" value="UniProtKB-UniRule"/>
</dbReference>
<dbReference type="Proteomes" id="UP000253529">
    <property type="component" value="Unassembled WGS sequence"/>
</dbReference>
<dbReference type="Gene3D" id="1.10.238.260">
    <property type="match status" value="1"/>
</dbReference>